<name>A0A9D3Z4J9_DREPO</name>
<keyword evidence="2" id="KW-1185">Reference proteome</keyword>
<protein>
    <submittedName>
        <fullName evidence="1">Uncharacterized protein</fullName>
    </submittedName>
</protein>
<reference evidence="1" key="1">
    <citation type="journal article" date="2019" name="bioRxiv">
        <title>The Genome of the Zebra Mussel, Dreissena polymorpha: A Resource for Invasive Species Research.</title>
        <authorList>
            <person name="McCartney M.A."/>
            <person name="Auch B."/>
            <person name="Kono T."/>
            <person name="Mallez S."/>
            <person name="Zhang Y."/>
            <person name="Obille A."/>
            <person name="Becker A."/>
            <person name="Abrahante J.E."/>
            <person name="Garbe J."/>
            <person name="Badalamenti J.P."/>
            <person name="Herman A."/>
            <person name="Mangelson H."/>
            <person name="Liachko I."/>
            <person name="Sullivan S."/>
            <person name="Sone E.D."/>
            <person name="Koren S."/>
            <person name="Silverstein K.A.T."/>
            <person name="Beckman K.B."/>
            <person name="Gohl D.M."/>
        </authorList>
    </citation>
    <scope>NUCLEOTIDE SEQUENCE</scope>
    <source>
        <strain evidence="1">Duluth1</strain>
        <tissue evidence="1">Whole animal</tissue>
    </source>
</reference>
<accession>A0A9D3Z4J9</accession>
<dbReference type="AlphaFoldDB" id="A0A9D3Z4J9"/>
<comment type="caution">
    <text evidence="1">The sequence shown here is derived from an EMBL/GenBank/DDBJ whole genome shotgun (WGS) entry which is preliminary data.</text>
</comment>
<proteinExistence type="predicted"/>
<dbReference type="EMBL" id="JAIWYP010000014">
    <property type="protein sequence ID" value="KAH3711774.1"/>
    <property type="molecule type" value="Genomic_DNA"/>
</dbReference>
<evidence type="ECO:0000313" key="1">
    <source>
        <dbReference type="EMBL" id="KAH3711774.1"/>
    </source>
</evidence>
<evidence type="ECO:0000313" key="2">
    <source>
        <dbReference type="Proteomes" id="UP000828390"/>
    </source>
</evidence>
<reference evidence="1" key="2">
    <citation type="submission" date="2020-11" db="EMBL/GenBank/DDBJ databases">
        <authorList>
            <person name="McCartney M.A."/>
            <person name="Auch B."/>
            <person name="Kono T."/>
            <person name="Mallez S."/>
            <person name="Becker A."/>
            <person name="Gohl D.M."/>
            <person name="Silverstein K.A.T."/>
            <person name="Koren S."/>
            <person name="Bechman K.B."/>
            <person name="Herman A."/>
            <person name="Abrahante J.E."/>
            <person name="Garbe J."/>
        </authorList>
    </citation>
    <scope>NUCLEOTIDE SEQUENCE</scope>
    <source>
        <strain evidence="1">Duluth1</strain>
        <tissue evidence="1">Whole animal</tissue>
    </source>
</reference>
<organism evidence="1 2">
    <name type="scientific">Dreissena polymorpha</name>
    <name type="common">Zebra mussel</name>
    <name type="synonym">Mytilus polymorpha</name>
    <dbReference type="NCBI Taxonomy" id="45954"/>
    <lineage>
        <taxon>Eukaryota</taxon>
        <taxon>Metazoa</taxon>
        <taxon>Spiralia</taxon>
        <taxon>Lophotrochozoa</taxon>
        <taxon>Mollusca</taxon>
        <taxon>Bivalvia</taxon>
        <taxon>Autobranchia</taxon>
        <taxon>Heteroconchia</taxon>
        <taxon>Euheterodonta</taxon>
        <taxon>Imparidentia</taxon>
        <taxon>Neoheterodontei</taxon>
        <taxon>Myida</taxon>
        <taxon>Dreissenoidea</taxon>
        <taxon>Dreissenidae</taxon>
        <taxon>Dreissena</taxon>
    </lineage>
</organism>
<dbReference type="Proteomes" id="UP000828390">
    <property type="component" value="Unassembled WGS sequence"/>
</dbReference>
<gene>
    <name evidence="1" type="ORF">DPMN_071448</name>
</gene>
<sequence>MIPVIQIRCRRTKFARIDVYLQENLRREITIVGDGGDKFSTWQTFSGDDGLRSISRYARNGIPVGKI</sequence>